<reference evidence="3 4" key="1">
    <citation type="submission" date="2020-08" db="EMBL/GenBank/DDBJ databases">
        <title>Genomic Encyclopedia of Type Strains, Phase IV (KMG-IV): sequencing the most valuable type-strain genomes for metagenomic binning, comparative biology and taxonomic classification.</title>
        <authorList>
            <person name="Goeker M."/>
        </authorList>
    </citation>
    <scope>NUCLEOTIDE SEQUENCE [LARGE SCALE GENOMIC DNA]</scope>
    <source>
        <strain evidence="3 4">DSM 105074</strain>
    </source>
</reference>
<name>A0A840TM97_9BACT</name>
<dbReference type="PANTHER" id="PTHR43265">
    <property type="entry name" value="ESTERASE ESTD"/>
    <property type="match status" value="1"/>
</dbReference>
<accession>A0A840TM97</accession>
<dbReference type="PROSITE" id="PS00708">
    <property type="entry name" value="PRO_ENDOPEP_SER"/>
    <property type="match status" value="1"/>
</dbReference>
<dbReference type="EMBL" id="JACHGF010000003">
    <property type="protein sequence ID" value="MBB5284055.1"/>
    <property type="molecule type" value="Genomic_DNA"/>
</dbReference>
<dbReference type="Gene3D" id="3.40.50.1820">
    <property type="entry name" value="alpha/beta hydrolase"/>
    <property type="match status" value="1"/>
</dbReference>
<dbReference type="InterPro" id="IPR022742">
    <property type="entry name" value="Hydrolase_4"/>
</dbReference>
<proteinExistence type="predicted"/>
<keyword evidence="1 3" id="KW-0378">Hydrolase</keyword>
<dbReference type="InterPro" id="IPR029058">
    <property type="entry name" value="AB_hydrolase_fold"/>
</dbReference>
<protein>
    <submittedName>
        <fullName evidence="3">Alpha-beta hydrolase superfamily lysophospholipase</fullName>
    </submittedName>
</protein>
<dbReference type="InterPro" id="IPR053145">
    <property type="entry name" value="AB_hydrolase_Est10"/>
</dbReference>
<dbReference type="SUPFAM" id="SSF53474">
    <property type="entry name" value="alpha/beta-Hydrolases"/>
    <property type="match status" value="1"/>
</dbReference>
<gene>
    <name evidence="3" type="ORF">HNQ92_002198</name>
</gene>
<organism evidence="3 4">
    <name type="scientific">Rhabdobacter roseus</name>
    <dbReference type="NCBI Taxonomy" id="1655419"/>
    <lineage>
        <taxon>Bacteria</taxon>
        <taxon>Pseudomonadati</taxon>
        <taxon>Bacteroidota</taxon>
        <taxon>Cytophagia</taxon>
        <taxon>Cytophagales</taxon>
        <taxon>Cytophagaceae</taxon>
        <taxon>Rhabdobacter</taxon>
    </lineage>
</organism>
<dbReference type="GO" id="GO:0006508">
    <property type="term" value="P:proteolysis"/>
    <property type="evidence" value="ECO:0007669"/>
    <property type="project" value="InterPro"/>
</dbReference>
<evidence type="ECO:0000259" key="2">
    <source>
        <dbReference type="Pfam" id="PF12146"/>
    </source>
</evidence>
<evidence type="ECO:0000313" key="4">
    <source>
        <dbReference type="Proteomes" id="UP000557307"/>
    </source>
</evidence>
<dbReference type="RefSeq" id="WP_246439980.1">
    <property type="nucleotide sequence ID" value="NZ_JACHGF010000003.1"/>
</dbReference>
<dbReference type="Proteomes" id="UP000557307">
    <property type="component" value="Unassembled WGS sequence"/>
</dbReference>
<dbReference type="InterPro" id="IPR002471">
    <property type="entry name" value="Pept_S9_AS"/>
</dbReference>
<dbReference type="AlphaFoldDB" id="A0A840TM97"/>
<keyword evidence="4" id="KW-1185">Reference proteome</keyword>
<dbReference type="GO" id="GO:0052689">
    <property type="term" value="F:carboxylic ester hydrolase activity"/>
    <property type="evidence" value="ECO:0007669"/>
    <property type="project" value="TreeGrafter"/>
</dbReference>
<dbReference type="PANTHER" id="PTHR43265:SF1">
    <property type="entry name" value="ESTERASE ESTD"/>
    <property type="match status" value="1"/>
</dbReference>
<dbReference type="GO" id="GO:0004252">
    <property type="term" value="F:serine-type endopeptidase activity"/>
    <property type="evidence" value="ECO:0007669"/>
    <property type="project" value="InterPro"/>
</dbReference>
<evidence type="ECO:0000256" key="1">
    <source>
        <dbReference type="ARBA" id="ARBA00022801"/>
    </source>
</evidence>
<feature type="domain" description="Serine aminopeptidase S33" evidence="2">
    <location>
        <begin position="35"/>
        <end position="123"/>
    </location>
</feature>
<evidence type="ECO:0000313" key="3">
    <source>
        <dbReference type="EMBL" id="MBB5284055.1"/>
    </source>
</evidence>
<dbReference type="Pfam" id="PF12146">
    <property type="entry name" value="Hydrolase_4"/>
    <property type="match status" value="1"/>
</dbReference>
<comment type="caution">
    <text evidence="3">The sequence shown here is derived from an EMBL/GenBank/DDBJ whole genome shotgun (WGS) entry which is preliminary data.</text>
</comment>
<sequence length="138" mass="14783">MPEGKKKFPATILLTGSGPQTRDEEFMTHKPFLVLADHLTKNGVAVLRYDDRGFAQSTGNHGRAISANFANDGRAAIAYLKTRKEIDKSRIGLVGHSEGGLIPPLVAADTEVAFMVLLAAPGVPGSEITLKQAERISE</sequence>